<comment type="caution">
    <text evidence="2">The sequence shown here is derived from an EMBL/GenBank/DDBJ whole genome shotgun (WGS) entry which is preliminary data.</text>
</comment>
<keyword evidence="3" id="KW-1185">Reference proteome</keyword>
<sequence>MHCPHSIQTSIGTLGLLPLRRSPNTDFTPLPPSSQPYGDVLFINTRAPSAHLFEAANQRMTALADLLRILESSSSGALAQETARLASALGLLLADAQALHEAAYQRSQEEEHAAGNQCATDANSPSESPA</sequence>
<feature type="compositionally biased region" description="Polar residues" evidence="1">
    <location>
        <begin position="117"/>
        <end position="130"/>
    </location>
</feature>
<feature type="region of interest" description="Disordered" evidence="1">
    <location>
        <begin position="103"/>
        <end position="130"/>
    </location>
</feature>
<dbReference type="RefSeq" id="WP_271470546.1">
    <property type="nucleotide sequence ID" value="NZ_JANEWF010000006.1"/>
</dbReference>
<dbReference type="Proteomes" id="UP001211689">
    <property type="component" value="Unassembled WGS sequence"/>
</dbReference>
<accession>A0ABT4Y367</accession>
<evidence type="ECO:0000313" key="3">
    <source>
        <dbReference type="Proteomes" id="UP001211689"/>
    </source>
</evidence>
<gene>
    <name evidence="2" type="ORF">NNO07_09095</name>
</gene>
<name>A0ABT4Y367_METRE</name>
<evidence type="ECO:0000313" key="2">
    <source>
        <dbReference type="EMBL" id="MDA8483223.1"/>
    </source>
</evidence>
<dbReference type="EMBL" id="JANEWF010000006">
    <property type="protein sequence ID" value="MDA8483223.1"/>
    <property type="molecule type" value="Genomic_DNA"/>
</dbReference>
<evidence type="ECO:0008006" key="4">
    <source>
        <dbReference type="Google" id="ProtNLM"/>
    </source>
</evidence>
<evidence type="ECO:0000256" key="1">
    <source>
        <dbReference type="SAM" id="MobiDB-lite"/>
    </source>
</evidence>
<protein>
    <recommendedName>
        <fullName evidence="4">DUF3077 domain-containing protein</fullName>
    </recommendedName>
</protein>
<proteinExistence type="predicted"/>
<organism evidence="2 3">
    <name type="scientific">Metapseudomonas resinovorans</name>
    <name type="common">Pseudomonas resinovorans</name>
    <dbReference type="NCBI Taxonomy" id="53412"/>
    <lineage>
        <taxon>Bacteria</taxon>
        <taxon>Pseudomonadati</taxon>
        <taxon>Pseudomonadota</taxon>
        <taxon>Gammaproteobacteria</taxon>
        <taxon>Pseudomonadales</taxon>
        <taxon>Pseudomonadaceae</taxon>
        <taxon>Metapseudomonas</taxon>
    </lineage>
</organism>
<reference evidence="2 3" key="1">
    <citation type="submission" date="2022-07" db="EMBL/GenBank/DDBJ databases">
        <title>Genome Analysis of Selected Gammaproteobacteria from Nigerian Food snails.</title>
        <authorList>
            <person name="Okafor A.C."/>
        </authorList>
    </citation>
    <scope>NUCLEOTIDE SEQUENCE [LARGE SCALE GENOMIC DNA]</scope>
    <source>
        <strain evidence="2 3">Awg 2</strain>
    </source>
</reference>